<evidence type="ECO:0000313" key="2">
    <source>
        <dbReference type="Proteomes" id="UP001145050"/>
    </source>
</evidence>
<dbReference type="Proteomes" id="UP001145050">
    <property type="component" value="Unassembled WGS sequence"/>
</dbReference>
<proteinExistence type="predicted"/>
<sequence>MRLKHRLNSEVERKLSDAVFVGRLVKEDELSLTIMDEPVRYKDEFQDDIQFYIKCLSPIPDEVSAQFYYPNKIFTGSTQSKNNLKKFNDYIKYDRLPHFEKKDKVRELLHNKLIVFTLTARPEFLYVEILKIEDDIVPAKEYGIIPGPELRLDENKEDFEKKLVDKGRPFTLRMYPHIFEQPEFLFYEGTIYSVYLNTSPNPTTYTQDVSFNVTYKELNDKFYNMVDATIDSHIYFIDISKIMELRDLMHESDSSLSEKVVEAVLKLDEIAATELAEPIGIKKRPMSSSSSIKMTYKHNKEEIEFIKRLEENAKIKGLFYKQLDLSSFHISMKTNLLTIIGGMSGTGKSQLAQLYGETMGLEFGKNLVMIPVSPSYHEPNDILGYLNPTTGVYHESETGLVKLLLEAEQYPERMYMVIFDEMNLSQVEHWFSPFISLLELDEDKRFLSLFNENSHCINGKYKPKIKIGNNVIFVGTVNFDETTKSFSDRLLDRSNVISPNKMSFAESLAYDHGEKGKLETLDVYTTIYRKWATKDTQKGLKNLTVEEIHLLDELHNLLSSSDIQKGVSFRVALGIADFLTNIPATETGTLVIDRRDAFDLQLKQRVLTKINGIESYIEPLVGSQIDGDYNEGSITMLLKSEVGQKVSDFDQSIDTLKNKAKELMIYGFVN</sequence>
<dbReference type="RefSeq" id="WP_272435838.1">
    <property type="nucleotide sequence ID" value="NZ_JAMQKB010000004.1"/>
</dbReference>
<reference evidence="1" key="1">
    <citation type="submission" date="2022-06" db="EMBL/GenBank/DDBJ databases">
        <title>Aquibacillus sp. a new bacterium isolated from soil saline samples.</title>
        <authorList>
            <person name="Galisteo C."/>
            <person name="De La Haba R."/>
            <person name="Sanchez-Porro C."/>
            <person name="Ventosa A."/>
        </authorList>
    </citation>
    <scope>NUCLEOTIDE SEQUENCE</scope>
    <source>
        <strain evidence="1">3ASR75-11</strain>
    </source>
</reference>
<dbReference type="EMBL" id="JAMQKB010000004">
    <property type="protein sequence ID" value="MDC3424033.1"/>
    <property type="molecule type" value="Genomic_DNA"/>
</dbReference>
<dbReference type="Gene3D" id="3.40.50.300">
    <property type="entry name" value="P-loop containing nucleotide triphosphate hydrolases"/>
    <property type="match status" value="1"/>
</dbReference>
<keyword evidence="2" id="KW-1185">Reference proteome</keyword>
<dbReference type="SUPFAM" id="SSF52540">
    <property type="entry name" value="P-loop containing nucleoside triphosphate hydrolases"/>
    <property type="match status" value="1"/>
</dbReference>
<protein>
    <recommendedName>
        <fullName evidence="3">Dynein-related subfamily AAA family protein</fullName>
    </recommendedName>
</protein>
<dbReference type="InterPro" id="IPR027417">
    <property type="entry name" value="P-loop_NTPase"/>
</dbReference>
<accession>A0A9X3WSH5</accession>
<dbReference type="AlphaFoldDB" id="A0A9X3WSH5"/>
<organism evidence="1 2">
    <name type="scientific">Terrihalobacillus insolitus</name>
    <dbReference type="NCBI Taxonomy" id="2950438"/>
    <lineage>
        <taxon>Bacteria</taxon>
        <taxon>Bacillati</taxon>
        <taxon>Bacillota</taxon>
        <taxon>Bacilli</taxon>
        <taxon>Bacillales</taxon>
        <taxon>Bacillaceae</taxon>
        <taxon>Terrihalobacillus</taxon>
    </lineage>
</organism>
<comment type="caution">
    <text evidence="1">The sequence shown here is derived from an EMBL/GenBank/DDBJ whole genome shotgun (WGS) entry which is preliminary data.</text>
</comment>
<name>A0A9X3WSH5_9BACI</name>
<evidence type="ECO:0000313" key="1">
    <source>
        <dbReference type="EMBL" id="MDC3424033.1"/>
    </source>
</evidence>
<evidence type="ECO:0008006" key="3">
    <source>
        <dbReference type="Google" id="ProtNLM"/>
    </source>
</evidence>
<gene>
    <name evidence="1" type="ORF">NC797_05860</name>
</gene>